<evidence type="ECO:0000313" key="3">
    <source>
        <dbReference type="Proteomes" id="UP000007431"/>
    </source>
</evidence>
<name>D8Q4Z8_SCHCM</name>
<reference evidence="2 3" key="1">
    <citation type="journal article" date="2010" name="Nat. Biotechnol.">
        <title>Genome sequence of the model mushroom Schizophyllum commune.</title>
        <authorList>
            <person name="Ohm R.A."/>
            <person name="de Jong J.F."/>
            <person name="Lugones L.G."/>
            <person name="Aerts A."/>
            <person name="Kothe E."/>
            <person name="Stajich J.E."/>
            <person name="de Vries R.P."/>
            <person name="Record E."/>
            <person name="Levasseur A."/>
            <person name="Baker S.E."/>
            <person name="Bartholomew K.A."/>
            <person name="Coutinho P.M."/>
            <person name="Erdmann S."/>
            <person name="Fowler T.J."/>
            <person name="Gathman A.C."/>
            <person name="Lombard V."/>
            <person name="Henrissat B."/>
            <person name="Knabe N."/>
            <person name="Kuees U."/>
            <person name="Lilly W.W."/>
            <person name="Lindquist E."/>
            <person name="Lucas S."/>
            <person name="Magnuson J.K."/>
            <person name="Piumi F."/>
            <person name="Raudaskoski M."/>
            <person name="Salamov A."/>
            <person name="Schmutz J."/>
            <person name="Schwarze F.W.M.R."/>
            <person name="vanKuyk P.A."/>
            <person name="Horton J.S."/>
            <person name="Grigoriev I.V."/>
            <person name="Woesten H.A.B."/>
        </authorList>
    </citation>
    <scope>NUCLEOTIDE SEQUENCE [LARGE SCALE GENOMIC DNA]</scope>
    <source>
        <strain evidence="3">H4-8 / FGSC 9210</strain>
    </source>
</reference>
<dbReference type="eggNOG" id="KOG1208">
    <property type="taxonomic scope" value="Eukaryota"/>
</dbReference>
<dbReference type="VEuPathDB" id="FungiDB:SCHCODRAFT_02578637"/>
<dbReference type="Gene3D" id="3.40.50.720">
    <property type="entry name" value="NAD(P)-binding Rossmann-like Domain"/>
    <property type="match status" value="1"/>
</dbReference>
<dbReference type="InterPro" id="IPR002347">
    <property type="entry name" value="SDR_fam"/>
</dbReference>
<accession>D8Q4Z8</accession>
<dbReference type="InterPro" id="IPR036291">
    <property type="entry name" value="NAD(P)-bd_dom_sf"/>
</dbReference>
<dbReference type="OMA" id="WETCLHT"/>
<keyword evidence="3" id="KW-1185">Reference proteome</keyword>
<evidence type="ECO:0000313" key="2">
    <source>
        <dbReference type="EMBL" id="EFI96880.1"/>
    </source>
</evidence>
<proteinExistence type="predicted"/>
<dbReference type="PANTHER" id="PTHR43157">
    <property type="entry name" value="PHOSPHATIDYLINOSITOL-GLYCAN BIOSYNTHESIS CLASS F PROTEIN-RELATED"/>
    <property type="match status" value="1"/>
</dbReference>
<protein>
    <submittedName>
        <fullName evidence="2">Uncharacterized protein</fullName>
    </submittedName>
</protein>
<dbReference type="EMBL" id="GL377306">
    <property type="protein sequence ID" value="EFI96880.1"/>
    <property type="molecule type" value="Genomic_DNA"/>
</dbReference>
<dbReference type="AlphaFoldDB" id="D8Q4Z8"/>
<organism evidence="3">
    <name type="scientific">Schizophyllum commune (strain H4-8 / FGSC 9210)</name>
    <name type="common">Split gill fungus</name>
    <dbReference type="NCBI Taxonomy" id="578458"/>
    <lineage>
        <taxon>Eukaryota</taxon>
        <taxon>Fungi</taxon>
        <taxon>Dikarya</taxon>
        <taxon>Basidiomycota</taxon>
        <taxon>Agaricomycotina</taxon>
        <taxon>Agaricomycetes</taxon>
        <taxon>Agaricomycetidae</taxon>
        <taxon>Agaricales</taxon>
        <taxon>Schizophyllaceae</taxon>
        <taxon>Schizophyllum</taxon>
    </lineage>
</organism>
<dbReference type="Pfam" id="PF00106">
    <property type="entry name" value="adh_short"/>
    <property type="match status" value="1"/>
</dbReference>
<sequence length="330" mass="36278">MGKYPPTSFLWDQLSYHSRVTHKDLTGQIVVVIGANVGLGYEAAKHFATMGAARVIMGCRSNERGTAAVERLQKETGSKNSELMLVDLADFSSTMQFAAELEARVDRLDLLVLNAGVTAQNGSKRTATVDGWEPTIQVNVVSSSILAILLLPIMVRTSRERHTIPRTVVVASSVHFWAPPWANEIFNQPEILKALSAQEEFEWICHSLTCPVLNVLFARALNERLRHTHPTVIVNSVDPGLCSTSLFRDEGRITIGMRLMNAILAVSAEVGSRELVWAALGGSENADALRGAFVARHTVRQPSDFVLSERGRIAQDRTWVSRVQPASILI</sequence>
<dbReference type="InParanoid" id="D8Q4Z8"/>
<keyword evidence="1" id="KW-0560">Oxidoreductase</keyword>
<dbReference type="Proteomes" id="UP000007431">
    <property type="component" value="Unassembled WGS sequence"/>
</dbReference>
<dbReference type="SUPFAM" id="SSF51735">
    <property type="entry name" value="NAD(P)-binding Rossmann-fold domains"/>
    <property type="match status" value="1"/>
</dbReference>
<evidence type="ECO:0000256" key="1">
    <source>
        <dbReference type="ARBA" id="ARBA00023002"/>
    </source>
</evidence>
<dbReference type="GO" id="GO:0016491">
    <property type="term" value="F:oxidoreductase activity"/>
    <property type="evidence" value="ECO:0007669"/>
    <property type="project" value="UniProtKB-KW"/>
</dbReference>
<dbReference type="HOGENOM" id="CLU_010194_44_4_1"/>
<gene>
    <name evidence="2" type="ORF">SCHCODRAFT_55913</name>
</gene>
<dbReference type="PANTHER" id="PTHR43157:SF31">
    <property type="entry name" value="PHOSPHATIDYLINOSITOL-GLYCAN BIOSYNTHESIS CLASS F PROTEIN"/>
    <property type="match status" value="1"/>
</dbReference>